<evidence type="ECO:0000256" key="8">
    <source>
        <dbReference type="ARBA" id="ARBA00023239"/>
    </source>
</evidence>
<comment type="pathway">
    <text evidence="2">Polyol metabolism; (R,R)-butane-2,3-diol biosynthesis; (R,R)-butane-2,3-diol from pyruvate: step 2/3.</text>
</comment>
<evidence type="ECO:0000256" key="5">
    <source>
        <dbReference type="ARBA" id="ARBA00020164"/>
    </source>
</evidence>
<proteinExistence type="inferred from homology"/>
<comment type="caution">
    <text evidence="10">The sequence shown here is derived from an EMBL/GenBank/DDBJ whole genome shotgun (WGS) entry which is preliminary data.</text>
</comment>
<dbReference type="Proteomes" id="UP000785613">
    <property type="component" value="Unassembled WGS sequence"/>
</dbReference>
<protein>
    <recommendedName>
        <fullName evidence="5">Alpha-acetolactate decarboxylase</fullName>
        <ecNumber evidence="4">4.1.1.5</ecNumber>
    </recommendedName>
</protein>
<comment type="similarity">
    <text evidence="3">Belongs to the alpha-acetolactate decarboxylase family.</text>
</comment>
<dbReference type="CDD" id="cd17299">
    <property type="entry name" value="acetolactate_decarboxylase"/>
    <property type="match status" value="1"/>
</dbReference>
<dbReference type="PANTHER" id="PTHR35524">
    <property type="entry name" value="ALPHA-ACETOLACTATE DECARBOXYLASE"/>
    <property type="match status" value="1"/>
</dbReference>
<dbReference type="Pfam" id="PF03306">
    <property type="entry name" value="AAL_decarboxy"/>
    <property type="match status" value="1"/>
</dbReference>
<dbReference type="NCBIfam" id="TIGR01252">
    <property type="entry name" value="acetolac_decarb"/>
    <property type="match status" value="1"/>
</dbReference>
<sequence length="305" mass="32915">MRLAWRPAPMLASLGRPESNIGRSASRPSSTTEFAMHVAPLRRRWVAALVLGTASLACAAQEPALYVYSTIDALLAGVYEGQLSVAQLGAKGNFGIGTYNGLDGEMVVHDGKFYHVRADGSVRIAAPTERTPLAYVLPFVPTKTVELGPAASLPAIEALADQQLSNKNMFYAVEVKGRFTGIFTRAIPAQGRPYRPLAEVSKTQSVFTREAVAGTLVGIRSPSLSKGISVPGYHWHFISDDLTFGGHVLGTGLERGVLKLAQVRRLEVELPLNDDFANADQDKDRAAELRKVESAQHDKDGVHKP</sequence>
<keyword evidence="6" id="KW-0210">Decarboxylase</keyword>
<feature type="compositionally biased region" description="Basic and acidic residues" evidence="9">
    <location>
        <begin position="280"/>
        <end position="305"/>
    </location>
</feature>
<evidence type="ECO:0000256" key="9">
    <source>
        <dbReference type="SAM" id="MobiDB-lite"/>
    </source>
</evidence>
<feature type="region of interest" description="Disordered" evidence="9">
    <location>
        <begin position="277"/>
        <end position="305"/>
    </location>
</feature>
<evidence type="ECO:0000256" key="4">
    <source>
        <dbReference type="ARBA" id="ARBA00013204"/>
    </source>
</evidence>
<comment type="catalytic activity">
    <reaction evidence="1">
        <text>(2S)-2-acetolactate + H(+) = (R)-acetoin + CO2</text>
        <dbReference type="Rhea" id="RHEA:21580"/>
        <dbReference type="ChEBI" id="CHEBI:15378"/>
        <dbReference type="ChEBI" id="CHEBI:15686"/>
        <dbReference type="ChEBI" id="CHEBI:16526"/>
        <dbReference type="ChEBI" id="CHEBI:58476"/>
        <dbReference type="EC" id="4.1.1.5"/>
    </reaction>
</comment>
<dbReference type="EMBL" id="VUYU01000007">
    <property type="protein sequence ID" value="NHZ34532.1"/>
    <property type="molecule type" value="Genomic_DNA"/>
</dbReference>
<dbReference type="GO" id="GO:0047605">
    <property type="term" value="F:acetolactate decarboxylase activity"/>
    <property type="evidence" value="ECO:0007669"/>
    <property type="project" value="UniProtKB-EC"/>
</dbReference>
<dbReference type="Gene3D" id="3.30.1330.80">
    <property type="entry name" value="Hypothetical protein, similar to alpha- acetolactate decarboxylase, domain 2"/>
    <property type="match status" value="2"/>
</dbReference>
<keyword evidence="7" id="KW-0005">Acetoin biosynthesis</keyword>
<keyword evidence="8 10" id="KW-0456">Lyase</keyword>
<accession>A0ABX0LQR1</accession>
<dbReference type="PANTHER" id="PTHR35524:SF1">
    <property type="entry name" value="ALPHA-ACETOLACTATE DECARBOXYLASE"/>
    <property type="match status" value="1"/>
</dbReference>
<evidence type="ECO:0000256" key="6">
    <source>
        <dbReference type="ARBA" id="ARBA00022793"/>
    </source>
</evidence>
<dbReference type="SUPFAM" id="SSF117856">
    <property type="entry name" value="AF0104/ALDC/Ptd012-like"/>
    <property type="match status" value="1"/>
</dbReference>
<dbReference type="EC" id="4.1.1.5" evidence="4"/>
<keyword evidence="11" id="KW-1185">Reference proteome</keyword>
<evidence type="ECO:0000256" key="7">
    <source>
        <dbReference type="ARBA" id="ARBA00023061"/>
    </source>
</evidence>
<evidence type="ECO:0000256" key="3">
    <source>
        <dbReference type="ARBA" id="ARBA00007106"/>
    </source>
</evidence>
<name>A0ABX0LQR1_9BURK</name>
<gene>
    <name evidence="10" type="primary">budA</name>
    <name evidence="10" type="ORF">F0185_13160</name>
</gene>
<organism evidence="10 11">
    <name type="scientific">Massilia rubra</name>
    <dbReference type="NCBI Taxonomy" id="2607910"/>
    <lineage>
        <taxon>Bacteria</taxon>
        <taxon>Pseudomonadati</taxon>
        <taxon>Pseudomonadota</taxon>
        <taxon>Betaproteobacteria</taxon>
        <taxon>Burkholderiales</taxon>
        <taxon>Oxalobacteraceae</taxon>
        <taxon>Telluria group</taxon>
        <taxon>Massilia</taxon>
    </lineage>
</organism>
<evidence type="ECO:0000256" key="1">
    <source>
        <dbReference type="ARBA" id="ARBA00001784"/>
    </source>
</evidence>
<evidence type="ECO:0000313" key="10">
    <source>
        <dbReference type="EMBL" id="NHZ34532.1"/>
    </source>
</evidence>
<evidence type="ECO:0000256" key="2">
    <source>
        <dbReference type="ARBA" id="ARBA00005170"/>
    </source>
</evidence>
<dbReference type="InterPro" id="IPR005128">
    <property type="entry name" value="Acetolactate_a_deCO2ase"/>
</dbReference>
<evidence type="ECO:0000313" key="11">
    <source>
        <dbReference type="Proteomes" id="UP000785613"/>
    </source>
</evidence>
<reference evidence="10 11" key="1">
    <citation type="submission" date="2019-09" db="EMBL/GenBank/DDBJ databases">
        <title>Taxonomy of Antarctic Massilia spp.: description of Massilia rubra sp. nov., Massilia aquatica sp. nov., Massilia mucilaginosa sp. nov., Massilia frigida sp. nov. isolated from streams, lakes and regoliths.</title>
        <authorList>
            <person name="Holochova P."/>
            <person name="Sedlacek I."/>
            <person name="Kralova S."/>
            <person name="Maslanova I."/>
            <person name="Busse H.-J."/>
            <person name="Stankova E."/>
            <person name="Vrbovska V."/>
            <person name="Kovarovic V."/>
            <person name="Bartak M."/>
            <person name="Svec P."/>
            <person name="Pantucek R."/>
        </authorList>
    </citation>
    <scope>NUCLEOTIDE SEQUENCE [LARGE SCALE GENOMIC DNA]</scope>
    <source>
        <strain evidence="10 11">CCM 8692</strain>
    </source>
</reference>